<keyword evidence="2" id="KW-1185">Reference proteome</keyword>
<dbReference type="RefSeq" id="WP_146293359.1">
    <property type="nucleotide sequence ID" value="NZ_CP042304.1"/>
</dbReference>
<accession>A0A5B8M138</accession>
<dbReference type="Proteomes" id="UP000315364">
    <property type="component" value="Chromosome"/>
</dbReference>
<evidence type="ECO:0000313" key="2">
    <source>
        <dbReference type="Proteomes" id="UP000315364"/>
    </source>
</evidence>
<dbReference type="EMBL" id="CP042304">
    <property type="protein sequence ID" value="QDZ13400.1"/>
    <property type="molecule type" value="Genomic_DNA"/>
</dbReference>
<dbReference type="Pfam" id="PF20562">
    <property type="entry name" value="DUF6772"/>
    <property type="match status" value="1"/>
</dbReference>
<name>A0A5B8M138_9HYPH</name>
<proteinExistence type="predicted"/>
<gene>
    <name evidence="1" type="ORF">FPZ08_20335</name>
</gene>
<protein>
    <submittedName>
        <fullName evidence="1">Uncharacterized protein</fullName>
    </submittedName>
</protein>
<dbReference type="KEGG" id="dea:FPZ08_20335"/>
<organism evidence="1 2">
    <name type="scientific">Devosia ginsengisoli</name>
    <dbReference type="NCBI Taxonomy" id="400770"/>
    <lineage>
        <taxon>Bacteria</taxon>
        <taxon>Pseudomonadati</taxon>
        <taxon>Pseudomonadota</taxon>
        <taxon>Alphaproteobacteria</taxon>
        <taxon>Hyphomicrobiales</taxon>
        <taxon>Devosiaceae</taxon>
        <taxon>Devosia</taxon>
    </lineage>
</organism>
<sequence length="307" mass="35248">MERAFTRALRSSDTTLSRFNPLSRILFVNDFDNGTNGWCELSGNHDNNLDNLRTKARDLRPPQLSSMTFFDTGTHGSIDGTYAMKLATRPTPGHMSQAIKRFTYAKRGAVQFEMYFTFKAETVLKPSGADTGNWDGNQDVSASSFGDFTLSNDVGEGEDGERYHCALRYMNSDNTGKLVQKWYYKTSVQPTTKMERNGTAASPVDYHVINPEDWEEVPGGHQPLCYNEIPTKANWHYLRWVFDTETRRNRELQVNDLTLDLRDIPVPLYEHPYWGCERLLNFCLDVRTHTNVRNFLWVDSAVVSVDW</sequence>
<dbReference type="InterPro" id="IPR046663">
    <property type="entry name" value="DUF6772"/>
</dbReference>
<dbReference type="OrthoDB" id="1030000at2"/>
<evidence type="ECO:0000313" key="1">
    <source>
        <dbReference type="EMBL" id="QDZ13400.1"/>
    </source>
</evidence>
<dbReference type="AlphaFoldDB" id="A0A5B8M138"/>
<reference evidence="1 2" key="1">
    <citation type="submission" date="2019-07" db="EMBL/GenBank/DDBJ databases">
        <title>Full genome sequence of Devosia sp. Gsoil 520.</title>
        <authorList>
            <person name="Im W.-T."/>
        </authorList>
    </citation>
    <scope>NUCLEOTIDE SEQUENCE [LARGE SCALE GENOMIC DNA]</scope>
    <source>
        <strain evidence="1 2">Gsoil 520</strain>
    </source>
</reference>